<accession>A0A0H4X5S4</accession>
<sequence>MTATAPVTGSAPAFHTFPRPFDVRWVGSIHDIGRETWHTCFPTTDVMQSFELHQATEAASIADVQFHYLVLESGSETVAVVPCFRFRMSLTVIAPERVNQVVSKVRRAFPDFLFLNAFVIGTPIAICKDLLGIRPDLPRAARDEVLGVVSREVIARAKQLKLGLVFMKELTTQKLPEVKDVLSRHFSFVESAATTYLYLGEPGKSTFKDRLRKKYRSLMNNRMARLTEAGMRWEMTQDFSRHAAQMHPLYLQVLGRSKIRFETLSVDFFAQLSERLGDRVFALLCFQGERLVSFELFLKDAEWIHPIYLGLDYSLRDEGALYFNSIYKIVEVLEAHGKSVVQLGQTSYAVKASIGAVVDRLYLAVHHTNPVLHQLLKRFGTELFPPTPLPRSQRVFRDMQENDDGLARHGIRFERLDDGGDE</sequence>
<dbReference type="InterPro" id="IPR016181">
    <property type="entry name" value="Acyl_CoA_acyltransferase"/>
</dbReference>
<dbReference type="PATRIC" id="fig|1297742.4.peg.6242"/>
<gene>
    <name evidence="1" type="ORF">A176_006150</name>
</gene>
<dbReference type="Proteomes" id="UP000009026">
    <property type="component" value="Chromosome"/>
</dbReference>
<dbReference type="RefSeq" id="WP_021780977.1">
    <property type="nucleotide sequence ID" value="NZ_CP012109.1"/>
</dbReference>
<dbReference type="STRING" id="1297742.A176_006150"/>
<keyword evidence="2" id="KW-1185">Reference proteome</keyword>
<dbReference type="SUPFAM" id="SSF55729">
    <property type="entry name" value="Acyl-CoA N-acyltransferases (Nat)"/>
    <property type="match status" value="1"/>
</dbReference>
<reference evidence="1 2" key="1">
    <citation type="journal article" date="2016" name="PLoS ONE">
        <title>Complete Genome Sequence and Comparative Genomics of a Novel Myxobacterium Myxococcus hansupus.</title>
        <authorList>
            <person name="Sharma G."/>
            <person name="Narwani T."/>
            <person name="Subramanian S."/>
        </authorList>
    </citation>
    <scope>NUCLEOTIDE SEQUENCE [LARGE SCALE GENOMIC DNA]</scope>
    <source>
        <strain evidence="2">mixupus</strain>
    </source>
</reference>
<dbReference type="OrthoDB" id="3034222at2"/>
<dbReference type="EMBL" id="CP012109">
    <property type="protein sequence ID" value="AKQ69238.1"/>
    <property type="molecule type" value="Genomic_DNA"/>
</dbReference>
<name>A0A0H4X5S4_9BACT</name>
<organism evidence="1 2">
    <name type="scientific">Pseudomyxococcus hansupus</name>
    <dbReference type="NCBI Taxonomy" id="1297742"/>
    <lineage>
        <taxon>Bacteria</taxon>
        <taxon>Pseudomonadati</taxon>
        <taxon>Myxococcota</taxon>
        <taxon>Myxococcia</taxon>
        <taxon>Myxococcales</taxon>
        <taxon>Cystobacterineae</taxon>
        <taxon>Myxococcaceae</taxon>
        <taxon>Pseudomyxococcus</taxon>
    </lineage>
</organism>
<evidence type="ECO:0000313" key="2">
    <source>
        <dbReference type="Proteomes" id="UP000009026"/>
    </source>
</evidence>
<dbReference type="AlphaFoldDB" id="A0A0H4X5S4"/>
<evidence type="ECO:0000313" key="1">
    <source>
        <dbReference type="EMBL" id="AKQ69238.1"/>
    </source>
</evidence>
<dbReference type="eggNOG" id="COG3146">
    <property type="taxonomic scope" value="Bacteria"/>
</dbReference>
<protein>
    <submittedName>
        <fullName evidence="1">8-amino-7-oxononanoate synthase</fullName>
    </submittedName>
</protein>
<dbReference type="KEGG" id="mym:A176_006150"/>
<proteinExistence type="predicted"/>